<evidence type="ECO:0000256" key="10">
    <source>
        <dbReference type="PIRSR" id="PIRSR634016-4"/>
    </source>
</evidence>
<dbReference type="CDD" id="cd09601">
    <property type="entry name" value="M1_APN-Q_like"/>
    <property type="match status" value="1"/>
</dbReference>
<evidence type="ECO:0000256" key="9">
    <source>
        <dbReference type="PIRSR" id="PIRSR634016-3"/>
    </source>
</evidence>
<dbReference type="GO" id="GO:0016020">
    <property type="term" value="C:membrane"/>
    <property type="evidence" value="ECO:0007669"/>
    <property type="project" value="TreeGrafter"/>
</dbReference>
<feature type="active site" description="Proton acceptor" evidence="8">
    <location>
        <position position="315"/>
    </location>
</feature>
<comment type="similarity">
    <text evidence="1 11">Belongs to the peptidase M1 family.</text>
</comment>
<dbReference type="InterPro" id="IPR050344">
    <property type="entry name" value="Peptidase_M1_aminopeptidases"/>
</dbReference>
<keyword evidence="4 9" id="KW-0479">Metal-binding</keyword>
<accession>A0A4P6XJH2</accession>
<keyword evidence="3 11" id="KW-0645">Protease</keyword>
<feature type="domain" description="Peptidase M1 membrane alanine aminopeptidase" evidence="12">
    <location>
        <begin position="243"/>
        <end position="459"/>
    </location>
</feature>
<evidence type="ECO:0000256" key="8">
    <source>
        <dbReference type="PIRSR" id="PIRSR634016-1"/>
    </source>
</evidence>
<dbReference type="FunFam" id="2.60.40.1730:FF:000002">
    <property type="entry name" value="Aminopeptidase"/>
    <property type="match status" value="1"/>
</dbReference>
<evidence type="ECO:0000256" key="5">
    <source>
        <dbReference type="ARBA" id="ARBA00022801"/>
    </source>
</evidence>
<dbReference type="PANTHER" id="PTHR11533:SF171">
    <property type="entry name" value="AMINOPEPTIDASE"/>
    <property type="match status" value="1"/>
</dbReference>
<feature type="binding site" evidence="9">
    <location>
        <position position="314"/>
    </location>
    <ligand>
        <name>Zn(2+)</name>
        <dbReference type="ChEBI" id="CHEBI:29105"/>
        <note>catalytic</note>
    </ligand>
</feature>
<evidence type="ECO:0000259" key="14">
    <source>
        <dbReference type="Pfam" id="PF17900"/>
    </source>
</evidence>
<proteinExistence type="inferred from homology"/>
<dbReference type="GO" id="GO:0006508">
    <property type="term" value="P:proteolysis"/>
    <property type="evidence" value="ECO:0007669"/>
    <property type="project" value="UniProtKB-KW"/>
</dbReference>
<keyword evidence="16" id="KW-1185">Reference proteome</keyword>
<dbReference type="PRINTS" id="PR00756">
    <property type="entry name" value="ALADIPTASE"/>
</dbReference>
<dbReference type="Proteomes" id="UP000292447">
    <property type="component" value="Chromosome I"/>
</dbReference>
<evidence type="ECO:0000256" key="3">
    <source>
        <dbReference type="ARBA" id="ARBA00022670"/>
    </source>
</evidence>
<evidence type="ECO:0000256" key="1">
    <source>
        <dbReference type="ARBA" id="ARBA00010136"/>
    </source>
</evidence>
<organism evidence="15 16">
    <name type="scientific">Metschnikowia aff. pulcherrima</name>
    <dbReference type="NCBI Taxonomy" id="2163413"/>
    <lineage>
        <taxon>Eukaryota</taxon>
        <taxon>Fungi</taxon>
        <taxon>Dikarya</taxon>
        <taxon>Ascomycota</taxon>
        <taxon>Saccharomycotina</taxon>
        <taxon>Pichiomycetes</taxon>
        <taxon>Metschnikowiaceae</taxon>
        <taxon>Metschnikowia</taxon>
    </lineage>
</organism>
<dbReference type="Pfam" id="PF01433">
    <property type="entry name" value="Peptidase_M1"/>
    <property type="match status" value="1"/>
</dbReference>
<evidence type="ECO:0000313" key="15">
    <source>
        <dbReference type="EMBL" id="QBM85674.1"/>
    </source>
</evidence>
<dbReference type="EC" id="3.4.11.-" evidence="11"/>
<keyword evidence="7 11" id="KW-0482">Metalloprotease</keyword>
<dbReference type="FunFam" id="1.10.390.10:FF:000001">
    <property type="entry name" value="Aminopeptidase"/>
    <property type="match status" value="1"/>
</dbReference>
<evidence type="ECO:0000256" key="2">
    <source>
        <dbReference type="ARBA" id="ARBA00022438"/>
    </source>
</evidence>
<dbReference type="GO" id="GO:0008270">
    <property type="term" value="F:zinc ion binding"/>
    <property type="evidence" value="ECO:0007669"/>
    <property type="project" value="UniProtKB-UniRule"/>
</dbReference>
<protein>
    <recommendedName>
        <fullName evidence="11">Aminopeptidase</fullName>
        <ecNumber evidence="11">3.4.11.-</ecNumber>
    </recommendedName>
</protein>
<comment type="cofactor">
    <cofactor evidence="9 11">
        <name>Zn(2+)</name>
        <dbReference type="ChEBI" id="CHEBI:29105"/>
    </cofactor>
    <text evidence="9 11">Binds 1 zinc ion per subunit.</text>
</comment>
<dbReference type="PANTHER" id="PTHR11533">
    <property type="entry name" value="PROTEASE M1 ZINC METALLOPROTEASE"/>
    <property type="match status" value="1"/>
</dbReference>
<dbReference type="Gene3D" id="2.60.40.1730">
    <property type="entry name" value="tricorn interacting facor f3 domain"/>
    <property type="match status" value="1"/>
</dbReference>
<keyword evidence="5 11" id="KW-0378">Hydrolase</keyword>
<dbReference type="GO" id="GO:0005737">
    <property type="term" value="C:cytoplasm"/>
    <property type="evidence" value="ECO:0007669"/>
    <property type="project" value="TreeGrafter"/>
</dbReference>
<dbReference type="GO" id="GO:0043171">
    <property type="term" value="P:peptide catabolic process"/>
    <property type="evidence" value="ECO:0007669"/>
    <property type="project" value="TreeGrafter"/>
</dbReference>
<dbReference type="InterPro" id="IPR045357">
    <property type="entry name" value="Aminopeptidase_N-like_N"/>
</dbReference>
<feature type="site" description="Transition state stabilizer" evidence="10">
    <location>
        <position position="400"/>
    </location>
</feature>
<reference evidence="16" key="1">
    <citation type="submission" date="2019-03" db="EMBL/GenBank/DDBJ databases">
        <title>Snf2 controls pulcherriminic acid biosynthesis and connects pigmentation and antifungal activity of the yeast Metschnikowia pulcherrima.</title>
        <authorList>
            <person name="Gore-Lloyd D."/>
            <person name="Sumann I."/>
            <person name="Brachmann A.O."/>
            <person name="Schneeberger K."/>
            <person name="Ortiz-Merino R.A."/>
            <person name="Moreno-Beltran M."/>
            <person name="Schlaefli M."/>
            <person name="Kirner P."/>
            <person name="Santos Kron A."/>
            <person name="Wolfe K.H."/>
            <person name="Piel J."/>
            <person name="Ahrens C.H."/>
            <person name="Henk D."/>
            <person name="Freimoser F.M."/>
        </authorList>
    </citation>
    <scope>NUCLEOTIDE SEQUENCE [LARGE SCALE GENOMIC DNA]</scope>
    <source>
        <strain evidence="16">APC 1.2</strain>
    </source>
</reference>
<dbReference type="AlphaFoldDB" id="A0A4P6XJH2"/>
<dbReference type="InterPro" id="IPR034016">
    <property type="entry name" value="M1_APN-typ"/>
</dbReference>
<keyword evidence="6 9" id="KW-0862">Zinc</keyword>
<dbReference type="Pfam" id="PF17900">
    <property type="entry name" value="Peptidase_M1_N"/>
    <property type="match status" value="1"/>
</dbReference>
<evidence type="ECO:0000259" key="13">
    <source>
        <dbReference type="Pfam" id="PF11838"/>
    </source>
</evidence>
<feature type="binding site" evidence="9">
    <location>
        <position position="318"/>
    </location>
    <ligand>
        <name>Zn(2+)</name>
        <dbReference type="ChEBI" id="CHEBI:29105"/>
        <note>catalytic</note>
    </ligand>
</feature>
<name>A0A4P6XJH2_9ASCO</name>
<dbReference type="SUPFAM" id="SSF55486">
    <property type="entry name" value="Metalloproteases ('zincins'), catalytic domain"/>
    <property type="match status" value="1"/>
</dbReference>
<keyword evidence="2 11" id="KW-0031">Aminopeptidase</keyword>
<evidence type="ECO:0000256" key="6">
    <source>
        <dbReference type="ARBA" id="ARBA00022833"/>
    </source>
</evidence>
<evidence type="ECO:0000256" key="11">
    <source>
        <dbReference type="RuleBase" id="RU364040"/>
    </source>
</evidence>
<gene>
    <name evidence="15" type="primary">MPUL0A02980</name>
    <name evidence="15" type="ORF">METSCH_A02980</name>
</gene>
<dbReference type="EMBL" id="CP034456">
    <property type="protein sequence ID" value="QBM85674.1"/>
    <property type="molecule type" value="Genomic_DNA"/>
</dbReference>
<dbReference type="InterPro" id="IPR014782">
    <property type="entry name" value="Peptidase_M1_dom"/>
</dbReference>
<feature type="domain" description="Aminopeptidase N-like N-terminal" evidence="14">
    <location>
        <begin position="19"/>
        <end position="201"/>
    </location>
</feature>
<evidence type="ECO:0000313" key="16">
    <source>
        <dbReference type="Proteomes" id="UP000292447"/>
    </source>
</evidence>
<feature type="domain" description="ERAP1-like C-terminal" evidence="13">
    <location>
        <begin position="531"/>
        <end position="853"/>
    </location>
</feature>
<feature type="binding site" evidence="9">
    <location>
        <position position="337"/>
    </location>
    <ligand>
        <name>Zn(2+)</name>
        <dbReference type="ChEBI" id="CHEBI:29105"/>
        <note>catalytic</note>
    </ligand>
</feature>
<dbReference type="GO" id="GO:0070006">
    <property type="term" value="F:metalloaminopeptidase activity"/>
    <property type="evidence" value="ECO:0007669"/>
    <property type="project" value="TreeGrafter"/>
</dbReference>
<evidence type="ECO:0000259" key="12">
    <source>
        <dbReference type="Pfam" id="PF01433"/>
    </source>
</evidence>
<dbReference type="Gene3D" id="2.60.40.1910">
    <property type="match status" value="1"/>
</dbReference>
<sequence length="875" mass="98601">MCPGHKSKPYYEALPEALKPLHYDVSVFDIGENVYEGVVKISFAVQESTSSVYLHYRDLQIKSVTASYENNDYAGSVVEQNSKKEFFVTEFGPQFEAGSKLAVEISFSGKIQTNMAGFYKSTYKENGETKTMLSTQFEATDARRAFPCLDEPALKATFEVHITVAQELTVLGNMPIQDEKKVGAGLKTVTFERTPVMLTYLLAWAIGEFEYVESFTAESYTDGKPLPVRVYTTEGYTEDAQLALEIAPKIVDLFSTVFGVKYPLPKLDLLAVHAFSHNAMENWGLITYRLTALLYLAANSDPSYKQKVAYVVAHEIAHQWFGNLVTMQWWDELWLNEGFATWVGFYAVDRLFPEWDIFAEFVLTSLQEALRLDGLRNSHPIKVAVMDALDIDQLFDVISYLKGASTILMLSTYLSTDLFLKGVGKYLDENKFGNATSEDLWRAVSEVSGKDVGKMMLAWISKIGFPIVNVSEKNGMLKLSQSRFLNGGDVKQEEDETVWWIPVSVVEEKPSLQIDSFNDKAVLLQANVLGLFKLNKNTAAPLRINYDPQFLKSHVLPHFAELTTKDKIGIIADVAAIAVSGDPNTSTVTFLDLTKHIILEHDFLGSTYATWHELATRISAFALVFGANDLAPRVAAFCRDVYSRLAIKFASESVNRDDYSGLKVRALVMNNAATLHILALDSLAQQAFQKWKFDGVIDSSMRTFVLKLVVSTETVSEEDFAFIMRQVTHPDSLDAREVALGALGSTADLSVARKMLSCMVDESVIPTMDAHFLAVPLSKNPKTRELLWQFFKDNYQEIYALMSTNMVVLDRFVKMTLCNFQSFAMEMEVRDFFRDKDVHGFERALSQVLDQIHINATWFERDQSSVDAWLKHNEY</sequence>
<dbReference type="SUPFAM" id="SSF63737">
    <property type="entry name" value="Leukotriene A4 hydrolase N-terminal domain"/>
    <property type="match status" value="1"/>
</dbReference>
<dbReference type="InterPro" id="IPR027268">
    <property type="entry name" value="Peptidase_M4/M1_CTD_sf"/>
</dbReference>
<evidence type="ECO:0000256" key="7">
    <source>
        <dbReference type="ARBA" id="ARBA00023049"/>
    </source>
</evidence>
<dbReference type="Gene3D" id="1.25.50.20">
    <property type="match status" value="1"/>
</dbReference>
<evidence type="ECO:0000256" key="4">
    <source>
        <dbReference type="ARBA" id="ARBA00022723"/>
    </source>
</evidence>
<dbReference type="InterPro" id="IPR042097">
    <property type="entry name" value="Aminopeptidase_N-like_N_sf"/>
</dbReference>
<dbReference type="GO" id="GO:0042277">
    <property type="term" value="F:peptide binding"/>
    <property type="evidence" value="ECO:0007669"/>
    <property type="project" value="TreeGrafter"/>
</dbReference>
<dbReference type="InterPro" id="IPR001930">
    <property type="entry name" value="Peptidase_M1"/>
</dbReference>
<dbReference type="InterPro" id="IPR024571">
    <property type="entry name" value="ERAP1-like_C_dom"/>
</dbReference>
<dbReference type="Gene3D" id="1.10.390.10">
    <property type="entry name" value="Neutral Protease Domain 2"/>
    <property type="match status" value="1"/>
</dbReference>
<dbReference type="Pfam" id="PF11838">
    <property type="entry name" value="ERAP1_C"/>
    <property type="match status" value="1"/>
</dbReference>
<dbReference type="STRING" id="2163413.A0A4P6XJH2"/>